<dbReference type="RefSeq" id="XP_049134138.1">
    <property type="nucleotide sequence ID" value="XM_049278181.1"/>
</dbReference>
<evidence type="ECO:0000313" key="2">
    <source>
        <dbReference type="Proteomes" id="UP001055115"/>
    </source>
</evidence>
<dbReference type="Proteomes" id="UP001055115">
    <property type="component" value="Unassembled WGS sequence"/>
</dbReference>
<dbReference type="AlphaFoldDB" id="A0AA37PGB4"/>
<dbReference type="EMBL" id="BQXU01000054">
    <property type="protein sequence ID" value="GKT51788.1"/>
    <property type="molecule type" value="Genomic_DNA"/>
</dbReference>
<dbReference type="GeneID" id="73332771"/>
<comment type="caution">
    <text evidence="1">The sequence shown here is derived from an EMBL/GenBank/DDBJ whole genome shotgun (WGS) entry which is preliminary data.</text>
</comment>
<reference evidence="1 2" key="1">
    <citation type="submission" date="2022-03" db="EMBL/GenBank/DDBJ databases">
        <title>Genome data of Colletotrichum spp.</title>
        <authorList>
            <person name="Utami Y.D."/>
            <person name="Hiruma K."/>
        </authorList>
    </citation>
    <scope>NUCLEOTIDE SEQUENCE [LARGE SCALE GENOMIC DNA]</scope>
    <source>
        <strain evidence="1 2">MAFF 239500</strain>
    </source>
</reference>
<sequence length="75" mass="8050">MLRAALKLAQSEQRHNPGALIFVGVFGLHTEKECLPATDLYRPADALIGAPGNRGSGRDILIAQANEETVSHITK</sequence>
<keyword evidence="2" id="KW-1185">Reference proteome</keyword>
<proteinExistence type="predicted"/>
<name>A0AA37PGB4_9PEZI</name>
<accession>A0AA37PGB4</accession>
<organism evidence="1 2">
    <name type="scientific">Colletotrichum spaethianum</name>
    <dbReference type="NCBI Taxonomy" id="700344"/>
    <lineage>
        <taxon>Eukaryota</taxon>
        <taxon>Fungi</taxon>
        <taxon>Dikarya</taxon>
        <taxon>Ascomycota</taxon>
        <taxon>Pezizomycotina</taxon>
        <taxon>Sordariomycetes</taxon>
        <taxon>Hypocreomycetidae</taxon>
        <taxon>Glomerellales</taxon>
        <taxon>Glomerellaceae</taxon>
        <taxon>Colletotrichum</taxon>
        <taxon>Colletotrichum spaethianum species complex</taxon>
    </lineage>
</organism>
<evidence type="ECO:0000313" key="1">
    <source>
        <dbReference type="EMBL" id="GKT51788.1"/>
    </source>
</evidence>
<gene>
    <name evidence="1" type="ORF">ColSpa_11969</name>
</gene>
<protein>
    <submittedName>
        <fullName evidence="1">Uncharacterized protein</fullName>
    </submittedName>
</protein>